<protein>
    <recommendedName>
        <fullName evidence="4">Protein GIS4</fullName>
    </recommendedName>
</protein>
<evidence type="ECO:0000256" key="1">
    <source>
        <dbReference type="SAM" id="MobiDB-lite"/>
    </source>
</evidence>
<dbReference type="Proteomes" id="UP000515788">
    <property type="component" value="Chromosome 1"/>
</dbReference>
<feature type="compositionally biased region" description="Low complexity" evidence="1">
    <location>
        <begin position="330"/>
        <end position="341"/>
    </location>
</feature>
<keyword evidence="3" id="KW-1185">Reference proteome</keyword>
<feature type="region of interest" description="Disordered" evidence="1">
    <location>
        <begin position="251"/>
        <end position="279"/>
    </location>
</feature>
<accession>A0A7G3ZB44</accession>
<name>A0A7G3ZB44_9SACH</name>
<gene>
    <name evidence="2" type="ORF">HG536_0A05450</name>
</gene>
<proteinExistence type="predicted"/>
<feature type="compositionally biased region" description="Acidic residues" evidence="1">
    <location>
        <begin position="313"/>
        <end position="322"/>
    </location>
</feature>
<dbReference type="GeneID" id="59323827"/>
<feature type="compositionally biased region" description="Polar residues" evidence="1">
    <location>
        <begin position="200"/>
        <end position="210"/>
    </location>
</feature>
<feature type="region of interest" description="Disordered" evidence="1">
    <location>
        <begin position="200"/>
        <end position="224"/>
    </location>
</feature>
<dbReference type="OrthoDB" id="4070734at2759"/>
<feature type="compositionally biased region" description="Low complexity" evidence="1">
    <location>
        <begin position="169"/>
        <end position="183"/>
    </location>
</feature>
<dbReference type="RefSeq" id="XP_037137405.1">
    <property type="nucleotide sequence ID" value="XM_037281510.1"/>
</dbReference>
<evidence type="ECO:0000313" key="3">
    <source>
        <dbReference type="Proteomes" id="UP000515788"/>
    </source>
</evidence>
<dbReference type="EMBL" id="CP059246">
    <property type="protein sequence ID" value="QLL30730.1"/>
    <property type="molecule type" value="Genomic_DNA"/>
</dbReference>
<feature type="compositionally biased region" description="Polar residues" evidence="1">
    <location>
        <begin position="298"/>
        <end position="308"/>
    </location>
</feature>
<evidence type="ECO:0000313" key="2">
    <source>
        <dbReference type="EMBL" id="QLL30730.1"/>
    </source>
</evidence>
<evidence type="ECO:0008006" key="4">
    <source>
        <dbReference type="Google" id="ProtNLM"/>
    </source>
</evidence>
<organism evidence="2 3">
    <name type="scientific">Torulaspora globosa</name>
    <dbReference type="NCBI Taxonomy" id="48254"/>
    <lineage>
        <taxon>Eukaryota</taxon>
        <taxon>Fungi</taxon>
        <taxon>Dikarya</taxon>
        <taxon>Ascomycota</taxon>
        <taxon>Saccharomycotina</taxon>
        <taxon>Saccharomycetes</taxon>
        <taxon>Saccharomycetales</taxon>
        <taxon>Saccharomycetaceae</taxon>
        <taxon>Torulaspora</taxon>
    </lineage>
</organism>
<dbReference type="KEGG" id="tgb:HG536_0A05450"/>
<dbReference type="AlphaFoldDB" id="A0A7G3ZB44"/>
<sequence length="655" mass="73722">MPRSIRVGDCFDNDDNGVWSWYLSHIRSGDFEEFSRNELKISLLKRFLNTHFGPASRGQCKQNTKILFVSIPDQVHRDLPLLENFLRDYFHLEHLEHIEITRLTQSRVYNHENHYVLIDRVNNFGDPTFLQFASSKWQSQLSHQRARKLSNPASSIDMDQKLCGTVTERSGLSSDSTSSDGTRNLGYGYRREPQFVEVNSIQSESTTEPADSNCRAEDDIGDGDSASVVLNFSHSLLRRRIEARKLAALKEQQRTKNVEDDEQSSSMPDGSCTIYSPPISENVSINSFEESINDRRSYSGQPISLTITRNEETNNESSDESQEEKTSDVSSISESMNSLESATSFGEDCDLDNGSESSDYSVLSILPSISISDAMGHFRLVLQSTLLQNPETKEIYTAIRQSNNQPAVADVEDDWLLYDSHFSMNNLQMLTLQDLLDANRSFPKIIFYSMIVVSDEQEELLNLSNTHNGLESSSQMTLQRATNATPAVPRVNSTISVSEDPQEFYASIDDVKASFSKQSGPQTYAATRVQSNATAGHISVRRVNSIGDWAFSHNSDPRISDREKRHNTNGIDTHAESNKQGIQWLSLNKPPSRNRLSKVSTVGSLNVVERSKSTPLPGSLNDMDGECKHWKDKITAFRRKKAQRGHGNERDCVIM</sequence>
<feature type="region of interest" description="Disordered" evidence="1">
    <location>
        <begin position="293"/>
        <end position="351"/>
    </location>
</feature>
<reference evidence="2 3" key="1">
    <citation type="submission" date="2020-06" db="EMBL/GenBank/DDBJ databases">
        <title>The yeast mating-type switching endonuclease HO is a domesticated member of an unorthodox homing genetic element family.</title>
        <authorList>
            <person name="Coughlan A.Y."/>
            <person name="Lombardi L."/>
            <person name="Braun-Galleani S."/>
            <person name="Martos A.R."/>
            <person name="Galeote V."/>
            <person name="Bigey F."/>
            <person name="Dequin S."/>
            <person name="Byrne K.P."/>
            <person name="Wolfe K.H."/>
        </authorList>
    </citation>
    <scope>NUCLEOTIDE SEQUENCE [LARGE SCALE GENOMIC DNA]</scope>
    <source>
        <strain evidence="2 3">CBS764</strain>
    </source>
</reference>
<feature type="region of interest" description="Disordered" evidence="1">
    <location>
        <begin position="167"/>
        <end position="187"/>
    </location>
</feature>